<accession>A0AAD6W858</accession>
<dbReference type="AlphaFoldDB" id="A0AAD6W858"/>
<organism evidence="2 3">
    <name type="scientific">Populus alba x Populus x berolinensis</name>
    <dbReference type="NCBI Taxonomy" id="444605"/>
    <lineage>
        <taxon>Eukaryota</taxon>
        <taxon>Viridiplantae</taxon>
        <taxon>Streptophyta</taxon>
        <taxon>Embryophyta</taxon>
        <taxon>Tracheophyta</taxon>
        <taxon>Spermatophyta</taxon>
        <taxon>Magnoliopsida</taxon>
        <taxon>eudicotyledons</taxon>
        <taxon>Gunneridae</taxon>
        <taxon>Pentapetalae</taxon>
        <taxon>rosids</taxon>
        <taxon>fabids</taxon>
        <taxon>Malpighiales</taxon>
        <taxon>Salicaceae</taxon>
        <taxon>Saliceae</taxon>
        <taxon>Populus</taxon>
    </lineage>
</organism>
<feature type="compositionally biased region" description="Polar residues" evidence="1">
    <location>
        <begin position="61"/>
        <end position="85"/>
    </location>
</feature>
<feature type="region of interest" description="Disordered" evidence="1">
    <location>
        <begin position="41"/>
        <end position="97"/>
    </location>
</feature>
<keyword evidence="3" id="KW-1185">Reference proteome</keyword>
<sequence>MLRADVIVEERPTDRKDPRSLDTYNVGNGCSARGPQLEFAPSNKCMMGEPGDVPNGRNKGDSASSGIRANYTSGNHLGISGQTLCSEEESEQEKSKN</sequence>
<name>A0AAD6W858_9ROSI</name>
<evidence type="ECO:0000313" key="3">
    <source>
        <dbReference type="Proteomes" id="UP001164929"/>
    </source>
</evidence>
<protein>
    <submittedName>
        <fullName evidence="2">Uncharacterized protein</fullName>
    </submittedName>
</protein>
<proteinExistence type="predicted"/>
<feature type="region of interest" description="Disordered" evidence="1">
    <location>
        <begin position="1"/>
        <end position="28"/>
    </location>
</feature>
<dbReference type="EMBL" id="JAQIZT010000004">
    <property type="protein sequence ID" value="KAJ7002346.1"/>
    <property type="molecule type" value="Genomic_DNA"/>
</dbReference>
<comment type="caution">
    <text evidence="2">The sequence shown here is derived from an EMBL/GenBank/DDBJ whole genome shotgun (WGS) entry which is preliminary data.</text>
</comment>
<evidence type="ECO:0000256" key="1">
    <source>
        <dbReference type="SAM" id="MobiDB-lite"/>
    </source>
</evidence>
<gene>
    <name evidence="2" type="ORF">NC653_012412</name>
</gene>
<evidence type="ECO:0000313" key="2">
    <source>
        <dbReference type="EMBL" id="KAJ7002346.1"/>
    </source>
</evidence>
<reference evidence="2 3" key="1">
    <citation type="journal article" date="2023" name="Mol. Ecol. Resour.">
        <title>Chromosome-level genome assembly of a triploid poplar Populus alba 'Berolinensis'.</title>
        <authorList>
            <person name="Chen S."/>
            <person name="Yu Y."/>
            <person name="Wang X."/>
            <person name="Wang S."/>
            <person name="Zhang T."/>
            <person name="Zhou Y."/>
            <person name="He R."/>
            <person name="Meng N."/>
            <person name="Wang Y."/>
            <person name="Liu W."/>
            <person name="Liu Z."/>
            <person name="Liu J."/>
            <person name="Guo Q."/>
            <person name="Huang H."/>
            <person name="Sederoff R.R."/>
            <person name="Wang G."/>
            <person name="Qu G."/>
            <person name="Chen S."/>
        </authorList>
    </citation>
    <scope>NUCLEOTIDE SEQUENCE [LARGE SCALE GENOMIC DNA]</scope>
    <source>
        <strain evidence="2">SC-2020</strain>
    </source>
</reference>
<dbReference type="Proteomes" id="UP001164929">
    <property type="component" value="Chromosome 4"/>
</dbReference>
<feature type="compositionally biased region" description="Basic and acidic residues" evidence="1">
    <location>
        <begin position="1"/>
        <end position="20"/>
    </location>
</feature>